<dbReference type="AlphaFoldDB" id="A0A451BBY0"/>
<keyword evidence="1" id="KW-1133">Transmembrane helix</keyword>
<keyword evidence="1" id="KW-0472">Membrane</keyword>
<dbReference type="EMBL" id="CAADFQ010000038">
    <property type="protein sequence ID" value="VFK32905.1"/>
    <property type="molecule type" value="Genomic_DNA"/>
</dbReference>
<keyword evidence="1" id="KW-0812">Transmembrane</keyword>
<sequence>MSDDAGEALGALFLILLVLAAIAAIIFILMWVAEIMVAVGAAVGSGHAFYNYGRAFYANVRLER</sequence>
<evidence type="ECO:0000313" key="3">
    <source>
        <dbReference type="EMBL" id="VFK75794.1"/>
    </source>
</evidence>
<accession>A0A451BBY0</accession>
<protein>
    <submittedName>
        <fullName evidence="3">Uncharacterized protein</fullName>
    </submittedName>
</protein>
<organism evidence="3">
    <name type="scientific">Candidatus Kentrum sp. MB</name>
    <dbReference type="NCBI Taxonomy" id="2138164"/>
    <lineage>
        <taxon>Bacteria</taxon>
        <taxon>Pseudomonadati</taxon>
        <taxon>Pseudomonadota</taxon>
        <taxon>Gammaproteobacteria</taxon>
        <taxon>Candidatus Kentrum</taxon>
    </lineage>
</organism>
<reference evidence="3" key="1">
    <citation type="submission" date="2019-02" db="EMBL/GenBank/DDBJ databases">
        <authorList>
            <person name="Gruber-Vodicka R. H."/>
            <person name="Seah K. B. B."/>
        </authorList>
    </citation>
    <scope>NUCLEOTIDE SEQUENCE</scope>
    <source>
        <strain evidence="3">BECK_BZ198</strain>
        <strain evidence="2">BECK_BZ199</strain>
    </source>
</reference>
<proteinExistence type="predicted"/>
<feature type="transmembrane region" description="Helical" evidence="1">
    <location>
        <begin position="12"/>
        <end position="32"/>
    </location>
</feature>
<evidence type="ECO:0000313" key="2">
    <source>
        <dbReference type="EMBL" id="VFK32905.1"/>
    </source>
</evidence>
<name>A0A451BBY0_9GAMM</name>
<gene>
    <name evidence="3" type="ORF">BECKMB1821H_GA0114242_10323</name>
    <name evidence="2" type="ORF">BECKMB1821I_GA0114274_10383</name>
</gene>
<evidence type="ECO:0000256" key="1">
    <source>
        <dbReference type="SAM" id="Phobius"/>
    </source>
</evidence>
<dbReference type="EMBL" id="CAADGH010000032">
    <property type="protein sequence ID" value="VFK75794.1"/>
    <property type="molecule type" value="Genomic_DNA"/>
</dbReference>